<dbReference type="GeneID" id="301097149"/>
<reference evidence="1" key="1">
    <citation type="submission" date="2010-04" db="EMBL/GenBank/DDBJ databases">
        <title>Complete sequence of chromosome3 of Burkholderia sp. CCGE1002.</title>
        <authorList>
            <consortium name="US DOE Joint Genome Institute"/>
            <person name="Lucas S."/>
            <person name="Copeland A."/>
            <person name="Lapidus A."/>
            <person name="Cheng J.-F."/>
            <person name="Bruce D."/>
            <person name="Goodwin L."/>
            <person name="Pitluck S."/>
            <person name="Chertkov O."/>
            <person name="Detter J.C."/>
            <person name="Han C."/>
            <person name="Tapia R."/>
            <person name="Land M."/>
            <person name="Hauser L."/>
            <person name="Kyrpides N."/>
            <person name="Ovchinnikova G."/>
            <person name="Martinez-Romero E."/>
            <person name="Hernandez M.A.R."/>
            <person name="Tiedje J.M."/>
            <person name="Woyke T."/>
        </authorList>
    </citation>
    <scope>NUCLEOTIDE SEQUENCE</scope>
    <source>
        <strain evidence="1">CCGE1002</strain>
    </source>
</reference>
<dbReference type="eggNOG" id="COG3345">
    <property type="taxonomic scope" value="Bacteria"/>
</dbReference>
<dbReference type="Gene3D" id="3.20.20.70">
    <property type="entry name" value="Aldolase class I"/>
    <property type="match status" value="1"/>
</dbReference>
<evidence type="ECO:0000313" key="1">
    <source>
        <dbReference type="EMBL" id="ADG19902.1"/>
    </source>
</evidence>
<dbReference type="SUPFAM" id="SSF51445">
    <property type="entry name" value="(Trans)glycosidases"/>
    <property type="match status" value="1"/>
</dbReference>
<dbReference type="KEGG" id="bge:BC1002_6032"/>
<proteinExistence type="predicted"/>
<reference evidence="1" key="2">
    <citation type="journal article" date="2012" name="J. Bacteriol.">
        <title>Genome Sequences of Burkholderia sp. Strains CCGE1002 and H160, Isolated from Legume Nodules in Mexico and Brazil.</title>
        <authorList>
            <person name="Ormeno-Orrillo E."/>
            <person name="Rogel M.A."/>
            <person name="Chueire L.M."/>
            <person name="Tiedje J.M."/>
            <person name="Martinez-Romero E."/>
            <person name="Hungria M."/>
        </authorList>
    </citation>
    <scope>NUCLEOTIDE SEQUENCE [LARGE SCALE GENOMIC DNA]</scope>
    <source>
        <strain evidence="1">CCGE1002</strain>
    </source>
</reference>
<dbReference type="InterPro" id="IPR013785">
    <property type="entry name" value="Aldolase_TIM"/>
</dbReference>
<dbReference type="CAZy" id="GH36">
    <property type="family name" value="Glycoside Hydrolase Family 36"/>
</dbReference>
<dbReference type="InterPro" id="IPR017853">
    <property type="entry name" value="GH"/>
</dbReference>
<dbReference type="HOGENOM" id="CLU_017152_0_0_4"/>
<sequence length="691" mass="76486">MGWRRRRRRGDPRSLRLEHVGPLPLPYVLLWPETGLSMRADHALPTQTGMPAFQTTGHIASFGNDAIALRWTHENERLAGFSLIDCERKRTLLIVAPFTLTLADGTTTDLSGLRVVAPVSDAALEPNPDASRLGERIAGRRASVSLVDTDGRLKVQWSVEQREGSRYLRVQLAVTALLQDEAITAVSLLQTRAVGAKASSERKGTPAIAGNFYLGFEHPLATSQVESDSLGFTLHRALPLRKNRTLVYSAVAGVACDGQIRRDFGIYLERERARPYRPFLHYNSWGDIGYLTPYTQEQALERIATIGRELHTARGVQIDSLLFDDGWDDLGGGWQFSNAFPHGFVPLRDAAARFGAAPGIWLSPWGGYGTPKQERVARGRAAGYEVIDNGLALSGPAYYRRFHQVVMDLLDKGGVNQFKFDGTGNADRVFPGSLFDSDWDAAIQLIGDIRAAKPETFINLTTGTHPSPFWLLHVDSIWRGGSDDGLAGSGTNRERWITYRDTQTYHNVVERSPLFPLNSLMLHGILYAQCNRRLNTSAADAFGHEVWSYFGTGTQLQELYITPALLGEHDWDVLARAALWARENGDILRDSHWIGGAPDERAAYGWAAWSPHKAIVTLRNPAGRTRRFTLDPRRQLELPDGAVARFELRSVGHARASGIPARLDADVPQAVQLAPFEVLTLELLPVAAAKR</sequence>
<gene>
    <name evidence="1" type="ordered locus">BC1002_6032</name>
</gene>
<dbReference type="RefSeq" id="WP_013093690.1">
    <property type="nucleotide sequence ID" value="NC_014119.1"/>
</dbReference>
<dbReference type="STRING" id="640511.BC1002_6032"/>
<dbReference type="EMBL" id="CP002015">
    <property type="protein sequence ID" value="ADG19902.1"/>
    <property type="molecule type" value="Genomic_DNA"/>
</dbReference>
<accession>D5WL06</accession>
<name>D5WL06_PARAM</name>
<dbReference type="AlphaFoldDB" id="D5WL06"/>
<dbReference type="Proteomes" id="UP000002190">
    <property type="component" value="Chromosome 3"/>
</dbReference>
<protein>
    <submittedName>
        <fullName evidence="1">Enterotoxin</fullName>
    </submittedName>
</protein>
<organism evidence="1">
    <name type="scientific">Paraburkholderia atlantica</name>
    <dbReference type="NCBI Taxonomy" id="2654982"/>
    <lineage>
        <taxon>Bacteria</taxon>
        <taxon>Pseudomonadati</taxon>
        <taxon>Pseudomonadota</taxon>
        <taxon>Betaproteobacteria</taxon>
        <taxon>Burkholderiales</taxon>
        <taxon>Burkholderiaceae</taxon>
        <taxon>Paraburkholderia</taxon>
    </lineage>
</organism>